<feature type="region of interest" description="Disordered" evidence="6">
    <location>
        <begin position="272"/>
        <end position="312"/>
    </location>
</feature>
<dbReference type="InterPro" id="IPR040456">
    <property type="entry name" value="RNase_H2_suB"/>
</dbReference>
<dbReference type="Gene3D" id="1.10.20.120">
    <property type="match status" value="1"/>
</dbReference>
<dbReference type="STRING" id="742152.A0A2H3JNL7"/>
<evidence type="ECO:0000313" key="9">
    <source>
        <dbReference type="EMBL" id="PCH43776.1"/>
    </source>
</evidence>
<evidence type="ECO:0000256" key="2">
    <source>
        <dbReference type="ARBA" id="ARBA00019062"/>
    </source>
</evidence>
<dbReference type="Pfam" id="PF09468">
    <property type="entry name" value="RNase_H2-Ydr279"/>
    <property type="match status" value="1"/>
</dbReference>
<dbReference type="PANTHER" id="PTHR13383:SF11">
    <property type="entry name" value="RIBONUCLEASE H2 SUBUNIT B"/>
    <property type="match status" value="1"/>
</dbReference>
<feature type="domain" description="Rnh202 triple barrel" evidence="8">
    <location>
        <begin position="30"/>
        <end position="97"/>
    </location>
</feature>
<evidence type="ECO:0000259" key="8">
    <source>
        <dbReference type="Pfam" id="PF17745"/>
    </source>
</evidence>
<comment type="subcellular location">
    <subcellularLocation>
        <location evidence="1">Nucleus</location>
    </subcellularLocation>
</comment>
<comment type="function">
    <text evidence="4">Non catalytic subunit of RNase H2, an endonuclease that specifically degrades the RNA of RNA:DNA hybrids. Participates in DNA replication, possibly by mediating the removal of lagging-strand Okazaki fragment RNA primers during DNA replication. Mediates the excision of single ribonucleotides from DNA:RNA duplexes.</text>
</comment>
<evidence type="ECO:0000256" key="6">
    <source>
        <dbReference type="SAM" id="MobiDB-lite"/>
    </source>
</evidence>
<evidence type="ECO:0000256" key="1">
    <source>
        <dbReference type="ARBA" id="ARBA00004123"/>
    </source>
</evidence>
<accession>A0A2H3JNL7</accession>
<dbReference type="Gene3D" id="2.20.25.530">
    <property type="match status" value="1"/>
</dbReference>
<dbReference type="OrthoDB" id="29098at2759"/>
<sequence>MTRYVTVLPDDVLDSRVSACRAGPSEGNDGRKDLRMLMLPHPRTGISSLFLPYEPPTCEKSSILEVQSVAPANERSWFMSDGHVLSDGQLFVMTPIDPAFLMIPILQRSIPTEERQGAFRPAEQLLEEAAARILPSTENGSADCYISDVLRLLEFSCVRDALRHICEVKEINPDLVVYRFSPTKVQEYLKRKVTRLAKQENCEISRTIIRHLARDGLMEDGKEHLLESARTRAACDLVSQYIPQDAYQTLLTGYDFAALNAYLRAVQEEVAATTPADETQPKTKAKKGKPQDVDSNDNKRKAQSKASTGVERLKKVNVKGMAKISTFFQKPTKA</sequence>
<reference evidence="9 10" key="1">
    <citation type="journal article" date="2012" name="Science">
        <title>The Paleozoic origin of enzymatic lignin decomposition reconstructed from 31 fungal genomes.</title>
        <authorList>
            <person name="Floudas D."/>
            <person name="Binder M."/>
            <person name="Riley R."/>
            <person name="Barry K."/>
            <person name="Blanchette R.A."/>
            <person name="Henrissat B."/>
            <person name="Martinez A.T."/>
            <person name="Otillar R."/>
            <person name="Spatafora J.W."/>
            <person name="Yadav J.S."/>
            <person name="Aerts A."/>
            <person name="Benoit I."/>
            <person name="Boyd A."/>
            <person name="Carlson A."/>
            <person name="Copeland A."/>
            <person name="Coutinho P.M."/>
            <person name="de Vries R.P."/>
            <person name="Ferreira P."/>
            <person name="Findley K."/>
            <person name="Foster B."/>
            <person name="Gaskell J."/>
            <person name="Glotzer D."/>
            <person name="Gorecki P."/>
            <person name="Heitman J."/>
            <person name="Hesse C."/>
            <person name="Hori C."/>
            <person name="Igarashi K."/>
            <person name="Jurgens J.A."/>
            <person name="Kallen N."/>
            <person name="Kersten P."/>
            <person name="Kohler A."/>
            <person name="Kuees U."/>
            <person name="Kumar T.K.A."/>
            <person name="Kuo A."/>
            <person name="LaButti K."/>
            <person name="Larrondo L.F."/>
            <person name="Lindquist E."/>
            <person name="Ling A."/>
            <person name="Lombard V."/>
            <person name="Lucas S."/>
            <person name="Lundell T."/>
            <person name="Martin R."/>
            <person name="McLaughlin D.J."/>
            <person name="Morgenstern I."/>
            <person name="Morin E."/>
            <person name="Murat C."/>
            <person name="Nagy L.G."/>
            <person name="Nolan M."/>
            <person name="Ohm R.A."/>
            <person name="Patyshakuliyeva A."/>
            <person name="Rokas A."/>
            <person name="Ruiz-Duenas F.J."/>
            <person name="Sabat G."/>
            <person name="Salamov A."/>
            <person name="Samejima M."/>
            <person name="Schmutz J."/>
            <person name="Slot J.C."/>
            <person name="St John F."/>
            <person name="Stenlid J."/>
            <person name="Sun H."/>
            <person name="Sun S."/>
            <person name="Syed K."/>
            <person name="Tsang A."/>
            <person name="Wiebenga A."/>
            <person name="Young D."/>
            <person name="Pisabarro A."/>
            <person name="Eastwood D.C."/>
            <person name="Martin F."/>
            <person name="Cullen D."/>
            <person name="Grigoriev I.V."/>
            <person name="Hibbett D.S."/>
        </authorList>
    </citation>
    <scope>NUCLEOTIDE SEQUENCE [LARGE SCALE GENOMIC DNA]</scope>
    <source>
        <strain evidence="9 10">MD-104</strain>
    </source>
</reference>
<keyword evidence="3" id="KW-0539">Nucleus</keyword>
<proteinExistence type="predicted"/>
<gene>
    <name evidence="9" type="ORF">WOLCODRAFT_132945</name>
</gene>
<dbReference type="EMBL" id="KB468146">
    <property type="protein sequence ID" value="PCH43776.1"/>
    <property type="molecule type" value="Genomic_DNA"/>
</dbReference>
<evidence type="ECO:0000256" key="4">
    <source>
        <dbReference type="ARBA" id="ARBA00024778"/>
    </source>
</evidence>
<feature type="compositionally biased region" description="Basic and acidic residues" evidence="6">
    <location>
        <begin position="289"/>
        <end position="300"/>
    </location>
</feature>
<dbReference type="Pfam" id="PF17745">
    <property type="entry name" value="Ydr279_N"/>
    <property type="match status" value="1"/>
</dbReference>
<keyword evidence="10" id="KW-1185">Reference proteome</keyword>
<dbReference type="AlphaFoldDB" id="A0A2H3JNL7"/>
<feature type="domain" description="Ribonuclease H2 subunit B wHTH" evidence="7">
    <location>
        <begin position="100"/>
        <end position="250"/>
    </location>
</feature>
<dbReference type="InterPro" id="IPR019024">
    <property type="entry name" value="RNase_H2_suB_wHTH"/>
</dbReference>
<dbReference type="CDD" id="cd09270">
    <property type="entry name" value="RNase_H2-B"/>
    <property type="match status" value="1"/>
</dbReference>
<dbReference type="GO" id="GO:0005654">
    <property type="term" value="C:nucleoplasm"/>
    <property type="evidence" value="ECO:0007669"/>
    <property type="project" value="TreeGrafter"/>
</dbReference>
<dbReference type="PANTHER" id="PTHR13383">
    <property type="entry name" value="RIBONUCLEASE H2 SUBUNIT B"/>
    <property type="match status" value="1"/>
</dbReference>
<evidence type="ECO:0000256" key="5">
    <source>
        <dbReference type="ARBA" id="ARBA00033464"/>
    </source>
</evidence>
<protein>
    <recommendedName>
        <fullName evidence="2">Ribonuclease H2 subunit B</fullName>
    </recommendedName>
    <alternativeName>
        <fullName evidence="5">Ribonuclease HI subunit B</fullName>
    </alternativeName>
</protein>
<dbReference type="Proteomes" id="UP000218811">
    <property type="component" value="Unassembled WGS sequence"/>
</dbReference>
<dbReference type="GO" id="GO:0032299">
    <property type="term" value="C:ribonuclease H2 complex"/>
    <property type="evidence" value="ECO:0007669"/>
    <property type="project" value="InterPro"/>
</dbReference>
<dbReference type="InterPro" id="IPR041195">
    <property type="entry name" value="Rnh202_N"/>
</dbReference>
<evidence type="ECO:0000259" key="7">
    <source>
        <dbReference type="Pfam" id="PF09468"/>
    </source>
</evidence>
<name>A0A2H3JNL7_WOLCO</name>
<dbReference type="GO" id="GO:0006401">
    <property type="term" value="P:RNA catabolic process"/>
    <property type="evidence" value="ECO:0007669"/>
    <property type="project" value="TreeGrafter"/>
</dbReference>
<evidence type="ECO:0000256" key="3">
    <source>
        <dbReference type="ARBA" id="ARBA00023242"/>
    </source>
</evidence>
<organism evidence="9 10">
    <name type="scientific">Wolfiporia cocos (strain MD-104)</name>
    <name type="common">Brown rot fungus</name>
    <dbReference type="NCBI Taxonomy" id="742152"/>
    <lineage>
        <taxon>Eukaryota</taxon>
        <taxon>Fungi</taxon>
        <taxon>Dikarya</taxon>
        <taxon>Basidiomycota</taxon>
        <taxon>Agaricomycotina</taxon>
        <taxon>Agaricomycetes</taxon>
        <taxon>Polyporales</taxon>
        <taxon>Phaeolaceae</taxon>
        <taxon>Wolfiporia</taxon>
    </lineage>
</organism>
<dbReference type="OMA" id="AQWVLIA"/>
<evidence type="ECO:0000313" key="10">
    <source>
        <dbReference type="Proteomes" id="UP000218811"/>
    </source>
</evidence>